<organism evidence="1 2">
    <name type="scientific">Patiria miniata</name>
    <name type="common">Bat star</name>
    <name type="synonym">Asterina miniata</name>
    <dbReference type="NCBI Taxonomy" id="46514"/>
    <lineage>
        <taxon>Eukaryota</taxon>
        <taxon>Metazoa</taxon>
        <taxon>Echinodermata</taxon>
        <taxon>Eleutherozoa</taxon>
        <taxon>Asterozoa</taxon>
        <taxon>Asteroidea</taxon>
        <taxon>Valvatacea</taxon>
        <taxon>Valvatida</taxon>
        <taxon>Asterinidae</taxon>
        <taxon>Patiria</taxon>
    </lineage>
</organism>
<keyword evidence="2" id="KW-1185">Reference proteome</keyword>
<dbReference type="AlphaFoldDB" id="A0A914AAM1"/>
<dbReference type="OMA" id="ESMMIHE"/>
<protein>
    <submittedName>
        <fullName evidence="1">Uncharacterized protein</fullName>
    </submittedName>
</protein>
<dbReference type="EnsemblMetazoa" id="XM_038204987.1">
    <property type="protein sequence ID" value="XP_038060915.1"/>
    <property type="gene ID" value="LOC119731746"/>
</dbReference>
<reference evidence="1" key="1">
    <citation type="submission" date="2022-11" db="UniProtKB">
        <authorList>
            <consortium name="EnsemblMetazoa"/>
        </authorList>
    </citation>
    <scope>IDENTIFICATION</scope>
</reference>
<dbReference type="InterPro" id="IPR008993">
    <property type="entry name" value="TIMP-like_OB-fold"/>
</dbReference>
<dbReference type="GeneID" id="119731746"/>
<evidence type="ECO:0000313" key="1">
    <source>
        <dbReference type="EnsemblMetazoa" id="XP_038060915.1"/>
    </source>
</evidence>
<name>A0A914AAM1_PATMI</name>
<evidence type="ECO:0000313" key="2">
    <source>
        <dbReference type="Proteomes" id="UP000887568"/>
    </source>
</evidence>
<dbReference type="Gene3D" id="2.40.50.120">
    <property type="match status" value="1"/>
</dbReference>
<dbReference type="RefSeq" id="XP_038060915.1">
    <property type="nucleotide sequence ID" value="XM_038204987.1"/>
</dbReference>
<sequence length="179" mass="19497">MHLTPNLAVGAKRQVTCKKTKGSKMEKTSLKAVLFLIAVSLCSACTYVPSPPQGIVQRMSRAQAAFKGKVEAIHPWPTTFRWYAGFYNATFDVECVYKNKEGGPQVTKTVTVSMFGDNGAMCSRADVEVGEEYVVLGGDRYDTGALKVWNVNFQSGAEAVTPHVMEQVEGAYTCESPQA</sequence>
<dbReference type="Proteomes" id="UP000887568">
    <property type="component" value="Unplaced"/>
</dbReference>
<accession>A0A914AAM1</accession>
<proteinExistence type="predicted"/>